<dbReference type="InterPro" id="IPR036464">
    <property type="entry name" value="Rubisco_LSMT_subst-bd_sf"/>
</dbReference>
<dbReference type="Gene3D" id="3.90.1410.10">
    <property type="entry name" value="set domain protein methyltransferase, domain 1"/>
    <property type="match status" value="1"/>
</dbReference>
<keyword evidence="10" id="KW-1185">Reference proteome</keyword>
<evidence type="ECO:0000313" key="9">
    <source>
        <dbReference type="EMBL" id="THU96739.1"/>
    </source>
</evidence>
<name>A0A4S8M3K2_DENBC</name>
<dbReference type="PANTHER" id="PTHR13271:SF34">
    <property type="entry name" value="N-LYSINE METHYLTRANSFERASE SETD6"/>
    <property type="match status" value="1"/>
</dbReference>
<dbReference type="PANTHER" id="PTHR13271">
    <property type="entry name" value="UNCHARACTERIZED PUTATIVE METHYLTRANSFERASE"/>
    <property type="match status" value="1"/>
</dbReference>
<dbReference type="AlphaFoldDB" id="A0A4S8M3K2"/>
<keyword evidence="3 6" id="KW-0808">Transferase</keyword>
<dbReference type="EMBL" id="ML179169">
    <property type="protein sequence ID" value="THU96739.1"/>
    <property type="molecule type" value="Genomic_DNA"/>
</dbReference>
<evidence type="ECO:0000256" key="2">
    <source>
        <dbReference type="ARBA" id="ARBA00022603"/>
    </source>
</evidence>
<gene>
    <name evidence="9" type="ORF">K435DRAFT_828832</name>
</gene>
<evidence type="ECO:0000256" key="7">
    <source>
        <dbReference type="SAM" id="MobiDB-lite"/>
    </source>
</evidence>
<dbReference type="Pfam" id="PF00856">
    <property type="entry name" value="SET"/>
    <property type="match status" value="1"/>
</dbReference>
<organism evidence="9 10">
    <name type="scientific">Dendrothele bispora (strain CBS 962.96)</name>
    <dbReference type="NCBI Taxonomy" id="1314807"/>
    <lineage>
        <taxon>Eukaryota</taxon>
        <taxon>Fungi</taxon>
        <taxon>Dikarya</taxon>
        <taxon>Basidiomycota</taxon>
        <taxon>Agaricomycotina</taxon>
        <taxon>Agaricomycetes</taxon>
        <taxon>Agaricomycetidae</taxon>
        <taxon>Agaricales</taxon>
        <taxon>Agaricales incertae sedis</taxon>
        <taxon>Dendrothele</taxon>
    </lineage>
</organism>
<evidence type="ECO:0000256" key="4">
    <source>
        <dbReference type="ARBA" id="ARBA00022691"/>
    </source>
</evidence>
<evidence type="ECO:0000259" key="8">
    <source>
        <dbReference type="PROSITE" id="PS50280"/>
    </source>
</evidence>
<feature type="region of interest" description="Disordered" evidence="7">
    <location>
        <begin position="469"/>
        <end position="502"/>
    </location>
</feature>
<accession>A0A4S8M3K2</accession>
<dbReference type="GO" id="GO:0016279">
    <property type="term" value="F:protein-lysine N-methyltransferase activity"/>
    <property type="evidence" value="ECO:0007669"/>
    <property type="project" value="UniProtKB-UniRule"/>
</dbReference>
<dbReference type="FunFam" id="3.90.1410.10:FF:000007">
    <property type="entry name" value="Ribosomal lysine N-methyltransferase 4"/>
    <property type="match status" value="1"/>
</dbReference>
<evidence type="ECO:0000256" key="3">
    <source>
        <dbReference type="ARBA" id="ARBA00022679"/>
    </source>
</evidence>
<evidence type="ECO:0000256" key="6">
    <source>
        <dbReference type="PIRNR" id="PIRNR011771"/>
    </source>
</evidence>
<feature type="region of interest" description="Disordered" evidence="7">
    <location>
        <begin position="211"/>
        <end position="245"/>
    </location>
</feature>
<proteinExistence type="inferred from homology"/>
<dbReference type="EC" id="2.1.1.-" evidence="6"/>
<dbReference type="GO" id="GO:0032259">
    <property type="term" value="P:methylation"/>
    <property type="evidence" value="ECO:0007669"/>
    <property type="project" value="UniProtKB-KW"/>
</dbReference>
<dbReference type="Pfam" id="PF09273">
    <property type="entry name" value="Rubis-subs-bind"/>
    <property type="match status" value="1"/>
</dbReference>
<dbReference type="CDD" id="cd19178">
    <property type="entry name" value="SET_SETD6"/>
    <property type="match status" value="1"/>
</dbReference>
<keyword evidence="5 6" id="KW-0539">Nucleus</keyword>
<dbReference type="InterPro" id="IPR001214">
    <property type="entry name" value="SET_dom"/>
</dbReference>
<dbReference type="PIRSF" id="PIRSF011771">
    <property type="entry name" value="RMS1_SET"/>
    <property type="match status" value="1"/>
</dbReference>
<evidence type="ECO:0000256" key="1">
    <source>
        <dbReference type="ARBA" id="ARBA00004123"/>
    </source>
</evidence>
<comment type="function">
    <text evidence="6">S-adenosyl-L-methionine-dependent protein-lysine N-methyltransferase that monomethylates 60S ribosomal protein L42.</text>
</comment>
<dbReference type="PROSITE" id="PS50280">
    <property type="entry name" value="SET"/>
    <property type="match status" value="1"/>
</dbReference>
<comment type="similarity">
    <text evidence="6">Belongs to the class V-like SAM-binding methyltransferase superfamily. Histone-lysine methyltransferase family. SETD6 subfamily.</text>
</comment>
<dbReference type="InterPro" id="IPR050600">
    <property type="entry name" value="SETD3_SETD6_MTase"/>
</dbReference>
<comment type="subcellular location">
    <subcellularLocation>
        <location evidence="1 6">Nucleus</location>
    </subcellularLocation>
</comment>
<keyword evidence="4 6" id="KW-0949">S-adenosyl-L-methionine</keyword>
<dbReference type="InterPro" id="IPR015353">
    <property type="entry name" value="Rubisco_LSMT_subst-bd"/>
</dbReference>
<evidence type="ECO:0000256" key="5">
    <source>
        <dbReference type="ARBA" id="ARBA00023242"/>
    </source>
</evidence>
<dbReference type="GO" id="GO:0005634">
    <property type="term" value="C:nucleus"/>
    <property type="evidence" value="ECO:0007669"/>
    <property type="project" value="UniProtKB-SubCell"/>
</dbReference>
<evidence type="ECO:0000313" key="10">
    <source>
        <dbReference type="Proteomes" id="UP000297245"/>
    </source>
</evidence>
<reference evidence="9 10" key="1">
    <citation type="journal article" date="2019" name="Nat. Ecol. Evol.">
        <title>Megaphylogeny resolves global patterns of mushroom evolution.</title>
        <authorList>
            <person name="Varga T."/>
            <person name="Krizsan K."/>
            <person name="Foldi C."/>
            <person name="Dima B."/>
            <person name="Sanchez-Garcia M."/>
            <person name="Sanchez-Ramirez S."/>
            <person name="Szollosi G.J."/>
            <person name="Szarkandi J.G."/>
            <person name="Papp V."/>
            <person name="Albert L."/>
            <person name="Andreopoulos W."/>
            <person name="Angelini C."/>
            <person name="Antonin V."/>
            <person name="Barry K.W."/>
            <person name="Bougher N.L."/>
            <person name="Buchanan P."/>
            <person name="Buyck B."/>
            <person name="Bense V."/>
            <person name="Catcheside P."/>
            <person name="Chovatia M."/>
            <person name="Cooper J."/>
            <person name="Damon W."/>
            <person name="Desjardin D."/>
            <person name="Finy P."/>
            <person name="Geml J."/>
            <person name="Haridas S."/>
            <person name="Hughes K."/>
            <person name="Justo A."/>
            <person name="Karasinski D."/>
            <person name="Kautmanova I."/>
            <person name="Kiss B."/>
            <person name="Kocsube S."/>
            <person name="Kotiranta H."/>
            <person name="LaButti K.M."/>
            <person name="Lechner B.E."/>
            <person name="Liimatainen K."/>
            <person name="Lipzen A."/>
            <person name="Lukacs Z."/>
            <person name="Mihaltcheva S."/>
            <person name="Morgado L.N."/>
            <person name="Niskanen T."/>
            <person name="Noordeloos M.E."/>
            <person name="Ohm R.A."/>
            <person name="Ortiz-Santana B."/>
            <person name="Ovrebo C."/>
            <person name="Racz N."/>
            <person name="Riley R."/>
            <person name="Savchenko A."/>
            <person name="Shiryaev A."/>
            <person name="Soop K."/>
            <person name="Spirin V."/>
            <person name="Szebenyi C."/>
            <person name="Tomsovsky M."/>
            <person name="Tulloss R.E."/>
            <person name="Uehling J."/>
            <person name="Grigoriev I.V."/>
            <person name="Vagvolgyi C."/>
            <person name="Papp T."/>
            <person name="Martin F.M."/>
            <person name="Miettinen O."/>
            <person name="Hibbett D.S."/>
            <person name="Nagy L.G."/>
        </authorList>
    </citation>
    <scope>NUCLEOTIDE SEQUENCE [LARGE SCALE GENOMIC DNA]</scope>
    <source>
        <strain evidence="9 10">CBS 962.96</strain>
    </source>
</reference>
<dbReference type="Gene3D" id="3.90.1420.10">
    <property type="entry name" value="Rubisco LSMT, substrate-binding domain"/>
    <property type="match status" value="1"/>
</dbReference>
<sequence length="502" mass="56124">MSAPGLDSFVSWFQRNNGFIDTQIMGFCTFAPSEGGRGAVALKDIPEGQVLFSIPRSLTLSIRNSSLPKLLGPQLWREKQLDKGWIGLILCMMWENAQGPSSKWAEYLEILPKKFDTPMFWDENDLQELKGTYVVDKLGKEDAERDYNEKLLPIVRSRPDLFSAESIVTYYSLEQYHIMGSRILSRSFDVERWEGDSENDSDQNNIAADTSVGSAIDVDLPAPSSTNDSDPDEQNSDDEDEEDQVDVSMVPVADLLNARYGTENAKLFYEPTELKMLTTKPIAVGEQIWNTYGDLPNAELLRRYGHVDLMELSGGGKGNPGDVVEIRADVVVSVLFERPGTFPENRIKAIIDWYLEEGGDDVLVIEADMELPPQLLTLIRLFLLSPEEFKKAQDKGKPPKNKVDLPLLDIAIRVLQLRSDEFLTSVDTDEALLVSDLTLNKYHATVVRLGEKKILWGALKKAKELRSALVEQSKGTAGSETTSSKNKRKITSDGPPSKKSKK</sequence>
<dbReference type="InterPro" id="IPR011383">
    <property type="entry name" value="N-lys_methylase_SETD6"/>
</dbReference>
<dbReference type="Proteomes" id="UP000297245">
    <property type="component" value="Unassembled WGS sequence"/>
</dbReference>
<protein>
    <recommendedName>
        <fullName evidence="6">Ribosomal lysine N-methyltransferase 4</fullName>
        <ecNumber evidence="6">2.1.1.-</ecNumber>
    </recommendedName>
</protein>
<dbReference type="SUPFAM" id="SSF82199">
    <property type="entry name" value="SET domain"/>
    <property type="match status" value="1"/>
</dbReference>
<feature type="domain" description="SET" evidence="8">
    <location>
        <begin position="23"/>
        <end position="293"/>
    </location>
</feature>
<dbReference type="InterPro" id="IPR044430">
    <property type="entry name" value="SETD6_SET"/>
</dbReference>
<dbReference type="InterPro" id="IPR046341">
    <property type="entry name" value="SET_dom_sf"/>
</dbReference>
<dbReference type="OrthoDB" id="341421at2759"/>
<feature type="compositionally biased region" description="Polar residues" evidence="7">
    <location>
        <begin position="473"/>
        <end position="484"/>
    </location>
</feature>
<dbReference type="SUPFAM" id="SSF81822">
    <property type="entry name" value="RuBisCo LSMT C-terminal, substrate-binding domain"/>
    <property type="match status" value="1"/>
</dbReference>
<feature type="compositionally biased region" description="Acidic residues" evidence="7">
    <location>
        <begin position="229"/>
        <end position="245"/>
    </location>
</feature>
<keyword evidence="2 6" id="KW-0489">Methyltransferase</keyword>